<feature type="domain" description="ABC transmembrane type-1" evidence="13">
    <location>
        <begin position="126"/>
        <end position="315"/>
    </location>
</feature>
<dbReference type="InterPro" id="IPR000515">
    <property type="entry name" value="MetI-like"/>
</dbReference>
<dbReference type="InterPro" id="IPR035906">
    <property type="entry name" value="MetI-like_sf"/>
</dbReference>
<dbReference type="InterPro" id="IPR025966">
    <property type="entry name" value="OppC_N"/>
</dbReference>
<keyword evidence="8 12" id="KW-1133">Transmembrane helix</keyword>
<evidence type="ECO:0000256" key="11">
    <source>
        <dbReference type="ARBA" id="ARBA00072251"/>
    </source>
</evidence>
<evidence type="ECO:0000256" key="2">
    <source>
        <dbReference type="ARBA" id="ARBA00022448"/>
    </source>
</evidence>
<evidence type="ECO:0000256" key="1">
    <source>
        <dbReference type="ARBA" id="ARBA00004429"/>
    </source>
</evidence>
<evidence type="ECO:0000256" key="9">
    <source>
        <dbReference type="ARBA" id="ARBA00023136"/>
    </source>
</evidence>
<evidence type="ECO:0000256" key="8">
    <source>
        <dbReference type="ARBA" id="ARBA00022989"/>
    </source>
</evidence>
<keyword evidence="3" id="KW-1003">Cell membrane</keyword>
<feature type="transmembrane region" description="Helical" evidence="12">
    <location>
        <begin position="239"/>
        <end position="260"/>
    </location>
</feature>
<protein>
    <recommendedName>
        <fullName evidence="11">Oligopeptide transport system permease protein OppC</fullName>
    </recommendedName>
</protein>
<keyword evidence="7" id="KW-0653">Protein transport</keyword>
<evidence type="ECO:0000256" key="5">
    <source>
        <dbReference type="ARBA" id="ARBA00022692"/>
    </source>
</evidence>
<dbReference type="KEGG" id="cliz:G7Y31_02180"/>
<dbReference type="Proteomes" id="UP000594681">
    <property type="component" value="Chromosome"/>
</dbReference>
<comment type="subcellular location">
    <subcellularLocation>
        <location evidence="1">Cell inner membrane</location>
        <topology evidence="1">Multi-pass membrane protein</topology>
    </subcellularLocation>
    <subcellularLocation>
        <location evidence="12">Cell membrane</location>
        <topology evidence="12">Multi-pass membrane protein</topology>
    </subcellularLocation>
</comment>
<dbReference type="PROSITE" id="PS50928">
    <property type="entry name" value="ABC_TM1"/>
    <property type="match status" value="1"/>
</dbReference>
<dbReference type="PANTHER" id="PTHR43386">
    <property type="entry name" value="OLIGOPEPTIDE TRANSPORT SYSTEM PERMEASE PROTEIN APPC"/>
    <property type="match status" value="1"/>
</dbReference>
<dbReference type="GO" id="GO:0055085">
    <property type="term" value="P:transmembrane transport"/>
    <property type="evidence" value="ECO:0007669"/>
    <property type="project" value="InterPro"/>
</dbReference>
<feature type="transmembrane region" description="Helical" evidence="12">
    <location>
        <begin position="161"/>
        <end position="183"/>
    </location>
</feature>
<dbReference type="EMBL" id="CP064954">
    <property type="protein sequence ID" value="QPK79540.1"/>
    <property type="molecule type" value="Genomic_DNA"/>
</dbReference>
<name>A0A7T0KG04_9CORY</name>
<evidence type="ECO:0000256" key="12">
    <source>
        <dbReference type="RuleBase" id="RU363032"/>
    </source>
</evidence>
<feature type="transmembrane region" description="Helical" evidence="12">
    <location>
        <begin position="132"/>
        <end position="154"/>
    </location>
</feature>
<dbReference type="InterPro" id="IPR050366">
    <property type="entry name" value="BP-dependent_transpt_permease"/>
</dbReference>
<dbReference type="AlphaFoldDB" id="A0A7T0KG04"/>
<dbReference type="SUPFAM" id="SSF161098">
    <property type="entry name" value="MetI-like"/>
    <property type="match status" value="1"/>
</dbReference>
<proteinExistence type="inferred from homology"/>
<dbReference type="GO" id="GO:0015031">
    <property type="term" value="P:protein transport"/>
    <property type="evidence" value="ECO:0007669"/>
    <property type="project" value="UniProtKB-KW"/>
</dbReference>
<evidence type="ECO:0000256" key="10">
    <source>
        <dbReference type="ARBA" id="ARBA00024202"/>
    </source>
</evidence>
<evidence type="ECO:0000313" key="15">
    <source>
        <dbReference type="Proteomes" id="UP000594681"/>
    </source>
</evidence>
<keyword evidence="9 12" id="KW-0472">Membrane</keyword>
<reference evidence="14 15" key="1">
    <citation type="submission" date="2020-11" db="EMBL/GenBank/DDBJ databases">
        <title>Corynebacterium sp. ZJ-599.</title>
        <authorList>
            <person name="Zhou J."/>
        </authorList>
    </citation>
    <scope>NUCLEOTIDE SEQUENCE [LARGE SCALE GENOMIC DNA]</scope>
    <source>
        <strain evidence="14 15">ZJ-599</strain>
    </source>
</reference>
<keyword evidence="15" id="KW-1185">Reference proteome</keyword>
<evidence type="ECO:0000313" key="14">
    <source>
        <dbReference type="EMBL" id="QPK79540.1"/>
    </source>
</evidence>
<dbReference type="PANTHER" id="PTHR43386:SF2">
    <property type="entry name" value="OLIGOPEPTIDE TRANSPORT SYSTEM PERMEASE PROTEIN OPPC"/>
    <property type="match status" value="1"/>
</dbReference>
<organism evidence="14 15">
    <name type="scientific">Corynebacterium lizhenjunii</name>
    <dbReference type="NCBI Taxonomy" id="2709394"/>
    <lineage>
        <taxon>Bacteria</taxon>
        <taxon>Bacillati</taxon>
        <taxon>Actinomycetota</taxon>
        <taxon>Actinomycetes</taxon>
        <taxon>Mycobacteriales</taxon>
        <taxon>Corynebacteriaceae</taxon>
        <taxon>Corynebacterium</taxon>
    </lineage>
</organism>
<evidence type="ECO:0000256" key="4">
    <source>
        <dbReference type="ARBA" id="ARBA00022519"/>
    </source>
</evidence>
<dbReference type="Pfam" id="PF00528">
    <property type="entry name" value="BPD_transp_1"/>
    <property type="match status" value="1"/>
</dbReference>
<dbReference type="RefSeq" id="WP_165010632.1">
    <property type="nucleotide sequence ID" value="NZ_CP064954.1"/>
</dbReference>
<dbReference type="Pfam" id="PF12911">
    <property type="entry name" value="OppC_N"/>
    <property type="match status" value="1"/>
</dbReference>
<comment type="similarity">
    <text evidence="10">Belongs to the binding-protein-dependent transport system permease family. OppBC subfamily.</text>
</comment>
<dbReference type="GO" id="GO:0005886">
    <property type="term" value="C:plasma membrane"/>
    <property type="evidence" value="ECO:0007669"/>
    <property type="project" value="UniProtKB-SubCell"/>
</dbReference>
<keyword evidence="2 12" id="KW-0813">Transport</keyword>
<dbReference type="Gene3D" id="1.10.3720.10">
    <property type="entry name" value="MetI-like"/>
    <property type="match status" value="1"/>
</dbReference>
<evidence type="ECO:0000259" key="13">
    <source>
        <dbReference type="PROSITE" id="PS50928"/>
    </source>
</evidence>
<evidence type="ECO:0000256" key="7">
    <source>
        <dbReference type="ARBA" id="ARBA00022927"/>
    </source>
</evidence>
<keyword evidence="4" id="KW-0997">Cell inner membrane</keyword>
<dbReference type="GO" id="GO:0015833">
    <property type="term" value="P:peptide transport"/>
    <property type="evidence" value="ECO:0007669"/>
    <property type="project" value="UniProtKB-KW"/>
</dbReference>
<feature type="transmembrane region" description="Helical" evidence="12">
    <location>
        <begin position="297"/>
        <end position="318"/>
    </location>
</feature>
<evidence type="ECO:0000256" key="3">
    <source>
        <dbReference type="ARBA" id="ARBA00022475"/>
    </source>
</evidence>
<dbReference type="CDD" id="cd06261">
    <property type="entry name" value="TM_PBP2"/>
    <property type="match status" value="1"/>
</dbReference>
<keyword evidence="6" id="KW-0571">Peptide transport</keyword>
<gene>
    <name evidence="14" type="ORF">G7Y31_02180</name>
</gene>
<feature type="transmembrane region" description="Helical" evidence="12">
    <location>
        <begin position="65"/>
        <end position="86"/>
    </location>
</feature>
<sequence length="332" mass="35694">MTTPRDPKQPAPEGLGEFSTKSEVVATETLSAAEAEVLAATAGDDVVRGTSRMKLYVRRFFRNKLATLGFIILLMLIALATFGRFFTEWNYYEPDFLNLASPPSSEHWFGTNDTGNDLFAQVVHGLGRSLTIAIIVSAATLVISAMVGAGAALWGGVPEKVILTIIHFLLTIPTFLLIALVVSDSGGDWRLLIVVLIAFGWMYQARVIWSLALSVREQDYVRAATYMGVPKVRTVVRHVIPNIGSLLIIQFVFGIVGTVGSETALSFLGLGVKLPDVSLGTLLQGGTNNVQSAPWQFYFPAGALTLLTVSMAFIGDGLRDALDPNSQSGGKA</sequence>
<feature type="transmembrane region" description="Helical" evidence="12">
    <location>
        <begin position="189"/>
        <end position="209"/>
    </location>
</feature>
<keyword evidence="5 12" id="KW-0812">Transmembrane</keyword>
<accession>A0A7T0KG04</accession>
<evidence type="ECO:0000256" key="6">
    <source>
        <dbReference type="ARBA" id="ARBA00022856"/>
    </source>
</evidence>